<reference evidence="1" key="4">
    <citation type="submission" date="2024-05" db="EMBL/GenBank/DDBJ databases">
        <authorList>
            <person name="Sun Q."/>
            <person name="Sedlacek I."/>
        </authorList>
    </citation>
    <scope>NUCLEOTIDE SEQUENCE</scope>
    <source>
        <strain evidence="1">CCM 8490</strain>
    </source>
</reference>
<dbReference type="EMBL" id="BMCW01000001">
    <property type="protein sequence ID" value="GGG52325.1"/>
    <property type="molecule type" value="Genomic_DNA"/>
</dbReference>
<proteinExistence type="predicted"/>
<accession>A0A420CMT6</accession>
<gene>
    <name evidence="2" type="ORF">BXY58_3082</name>
    <name evidence="1" type="ORF">GCM10007332_12520</name>
</gene>
<name>A0A420CMT6_9FLAO</name>
<reference evidence="4" key="3">
    <citation type="journal article" date="2019" name="Int. J. Syst. Evol. Microbiol.">
        <title>The Global Catalogue of Microorganisms (GCM) 10K type strain sequencing project: providing services to taxonomists for standard genome sequencing and annotation.</title>
        <authorList>
            <consortium name="The Broad Institute Genomics Platform"/>
            <consortium name="The Broad Institute Genome Sequencing Center for Infectious Disease"/>
            <person name="Wu L."/>
            <person name="Ma J."/>
        </authorList>
    </citation>
    <scope>NUCLEOTIDE SEQUENCE [LARGE SCALE GENOMIC DNA]</scope>
    <source>
        <strain evidence="4">CCM 8490</strain>
    </source>
</reference>
<dbReference type="EMBL" id="RAQH01000010">
    <property type="protein sequence ID" value="RKE79714.1"/>
    <property type="molecule type" value="Genomic_DNA"/>
</dbReference>
<dbReference type="CDD" id="cd07177">
    <property type="entry name" value="terB_like"/>
    <property type="match status" value="2"/>
</dbReference>
<evidence type="ECO:0000313" key="1">
    <source>
        <dbReference type="EMBL" id="GGG52325.1"/>
    </source>
</evidence>
<reference evidence="2 3" key="2">
    <citation type="submission" date="2018-09" db="EMBL/GenBank/DDBJ databases">
        <title>Genomic Encyclopedia of Archaeal and Bacterial Type Strains, Phase II (KMG-II): from individual species to whole genera.</title>
        <authorList>
            <person name="Goeker M."/>
        </authorList>
    </citation>
    <scope>NUCLEOTIDE SEQUENCE [LARGE SCALE GENOMIC DNA]</scope>
    <source>
        <strain evidence="2 3">DSM 27620</strain>
    </source>
</reference>
<evidence type="ECO:0000313" key="4">
    <source>
        <dbReference type="Proteomes" id="UP000658202"/>
    </source>
</evidence>
<evidence type="ECO:0008006" key="5">
    <source>
        <dbReference type="Google" id="ProtNLM"/>
    </source>
</evidence>
<sequence>MNEIIEPTENLKAHFLRLYQMALCDDNFSPLELKALYKSAEERGISQKNLDEILLNPINSKLSIPESIEEKIDYLYDLTVMIWADGVVSPNERTALEKYVLMFGFMEENVLQIVDYLIDSVKEGKSKTDIFNDLKN</sequence>
<keyword evidence="4" id="KW-1185">Reference proteome</keyword>
<dbReference type="Proteomes" id="UP000285906">
    <property type="component" value="Unassembled WGS sequence"/>
</dbReference>
<dbReference type="OrthoDB" id="668709at2"/>
<dbReference type="InterPro" id="IPR029024">
    <property type="entry name" value="TerB-like"/>
</dbReference>
<reference evidence="1" key="1">
    <citation type="journal article" date="2014" name="Int. J. Syst. Evol. Microbiol.">
        <title>Complete genome of a new Firmicutes species belonging to the dominant human colonic microbiota ('Ruminococcus bicirculans') reveals two chromosomes and a selective capacity to utilize plant glucans.</title>
        <authorList>
            <consortium name="NISC Comparative Sequencing Program"/>
            <person name="Wegmann U."/>
            <person name="Louis P."/>
            <person name="Goesmann A."/>
            <person name="Henrissat B."/>
            <person name="Duncan S.H."/>
            <person name="Flint H.J."/>
        </authorList>
    </citation>
    <scope>NUCLEOTIDE SEQUENCE</scope>
    <source>
        <strain evidence="1">CCM 8490</strain>
    </source>
</reference>
<comment type="caution">
    <text evidence="2">The sequence shown here is derived from an EMBL/GenBank/DDBJ whole genome shotgun (WGS) entry which is preliminary data.</text>
</comment>
<dbReference type="AlphaFoldDB" id="A0A420CMT6"/>
<dbReference type="RefSeq" id="WP_120214630.1">
    <property type="nucleotide sequence ID" value="NZ_BMCW01000001.1"/>
</dbReference>
<organism evidence="2 3">
    <name type="scientific">Epilithonimonas arachidiradicis</name>
    <dbReference type="NCBI Taxonomy" id="1617282"/>
    <lineage>
        <taxon>Bacteria</taxon>
        <taxon>Pseudomonadati</taxon>
        <taxon>Bacteroidota</taxon>
        <taxon>Flavobacteriia</taxon>
        <taxon>Flavobacteriales</taxon>
        <taxon>Weeksellaceae</taxon>
        <taxon>Chryseobacterium group</taxon>
        <taxon>Epilithonimonas</taxon>
    </lineage>
</organism>
<dbReference type="Gene3D" id="1.10.3680.10">
    <property type="entry name" value="TerB-like"/>
    <property type="match status" value="1"/>
</dbReference>
<evidence type="ECO:0000313" key="2">
    <source>
        <dbReference type="EMBL" id="RKE79714.1"/>
    </source>
</evidence>
<evidence type="ECO:0000313" key="3">
    <source>
        <dbReference type="Proteomes" id="UP000285906"/>
    </source>
</evidence>
<dbReference type="SUPFAM" id="SSF158682">
    <property type="entry name" value="TerB-like"/>
    <property type="match status" value="1"/>
</dbReference>
<dbReference type="Proteomes" id="UP000658202">
    <property type="component" value="Unassembled WGS sequence"/>
</dbReference>
<protein>
    <recommendedName>
        <fullName evidence="5">Tellurite resistance protein TerB</fullName>
    </recommendedName>
</protein>